<dbReference type="Proteomes" id="UP000178787">
    <property type="component" value="Unassembled WGS sequence"/>
</dbReference>
<dbReference type="InterPro" id="IPR013221">
    <property type="entry name" value="Mur_ligase_cen"/>
</dbReference>
<evidence type="ECO:0000259" key="5">
    <source>
        <dbReference type="Pfam" id="PF08245"/>
    </source>
</evidence>
<dbReference type="InterPro" id="IPR005761">
    <property type="entry name" value="UDP-N-AcMur-Glu-dNH2Pim_ligase"/>
</dbReference>
<reference evidence="6 7" key="1">
    <citation type="journal article" date="2016" name="Nat. Commun.">
        <title>Thousands of microbial genomes shed light on interconnected biogeochemical processes in an aquifer system.</title>
        <authorList>
            <person name="Anantharaman K."/>
            <person name="Brown C.T."/>
            <person name="Hug L.A."/>
            <person name="Sharon I."/>
            <person name="Castelle C.J."/>
            <person name="Probst A.J."/>
            <person name="Thomas B.C."/>
            <person name="Singh A."/>
            <person name="Wilkins M.J."/>
            <person name="Karaoz U."/>
            <person name="Brodie E.L."/>
            <person name="Williams K.H."/>
            <person name="Hubbard S.S."/>
            <person name="Banfield J.F."/>
        </authorList>
    </citation>
    <scope>NUCLEOTIDE SEQUENCE [LARGE SCALE GENOMIC DNA]</scope>
</reference>
<feature type="domain" description="Mur ligase C-terminal" evidence="4">
    <location>
        <begin position="273"/>
        <end position="406"/>
    </location>
</feature>
<organism evidence="6 7">
    <name type="scientific">Candidatus Portnoybacteria bacterium RIFCSPLOWO2_01_FULL_43_11</name>
    <dbReference type="NCBI Taxonomy" id="1802000"/>
    <lineage>
        <taxon>Bacteria</taxon>
        <taxon>Candidatus Portnoyibacteriota</taxon>
    </lineage>
</organism>
<dbReference type="Pfam" id="PF02875">
    <property type="entry name" value="Mur_ligase_C"/>
    <property type="match status" value="1"/>
</dbReference>
<protein>
    <recommendedName>
        <fullName evidence="8">UDP-N-acetylmuramyl-tripeptide synthetase</fullName>
    </recommendedName>
</protein>
<comment type="similarity">
    <text evidence="1">Belongs to the MurCDEF family. MurE subfamily.</text>
</comment>
<keyword evidence="2" id="KW-0573">Peptidoglycan synthesis</keyword>
<evidence type="ECO:0000313" key="7">
    <source>
        <dbReference type="Proteomes" id="UP000178787"/>
    </source>
</evidence>
<dbReference type="GO" id="GO:0016881">
    <property type="term" value="F:acid-amino acid ligase activity"/>
    <property type="evidence" value="ECO:0007669"/>
    <property type="project" value="InterPro"/>
</dbReference>
<dbReference type="STRING" id="1802000.A3A94_01435"/>
<dbReference type="PANTHER" id="PTHR23135:SF4">
    <property type="entry name" value="UDP-N-ACETYLMURAMOYL-L-ALANYL-D-GLUTAMATE--2,6-DIAMINOPIMELATE LIGASE MURE HOMOLOG, CHLOROPLASTIC"/>
    <property type="match status" value="1"/>
</dbReference>
<comment type="subcellular location">
    <subcellularLocation>
        <location evidence="2">Cytoplasm</location>
    </subcellularLocation>
</comment>
<dbReference type="GO" id="GO:0005524">
    <property type="term" value="F:ATP binding"/>
    <property type="evidence" value="ECO:0007669"/>
    <property type="project" value="InterPro"/>
</dbReference>
<evidence type="ECO:0000259" key="4">
    <source>
        <dbReference type="Pfam" id="PF02875"/>
    </source>
</evidence>
<dbReference type="EMBL" id="MHNE01000026">
    <property type="protein sequence ID" value="OGZ38080.1"/>
    <property type="molecule type" value="Genomic_DNA"/>
</dbReference>
<dbReference type="GO" id="GO:0071555">
    <property type="term" value="P:cell wall organization"/>
    <property type="evidence" value="ECO:0007669"/>
    <property type="project" value="UniProtKB-KW"/>
</dbReference>
<comment type="pathway">
    <text evidence="2">Cell wall biogenesis; peptidoglycan biosynthesis.</text>
</comment>
<feature type="domain" description="Mur ligase central" evidence="5">
    <location>
        <begin position="42"/>
        <end position="251"/>
    </location>
</feature>
<dbReference type="InterPro" id="IPR036615">
    <property type="entry name" value="Mur_ligase_C_dom_sf"/>
</dbReference>
<keyword evidence="2" id="KW-0132">Cell division</keyword>
<dbReference type="GO" id="GO:0009252">
    <property type="term" value="P:peptidoglycan biosynthetic process"/>
    <property type="evidence" value="ECO:0007669"/>
    <property type="project" value="UniProtKB-UniPathway"/>
</dbReference>
<evidence type="ECO:0000256" key="1">
    <source>
        <dbReference type="ARBA" id="ARBA00005898"/>
    </source>
</evidence>
<dbReference type="GO" id="GO:0008360">
    <property type="term" value="P:regulation of cell shape"/>
    <property type="evidence" value="ECO:0007669"/>
    <property type="project" value="UniProtKB-KW"/>
</dbReference>
<dbReference type="Gene3D" id="3.40.1190.10">
    <property type="entry name" value="Mur-like, catalytic domain"/>
    <property type="match status" value="1"/>
</dbReference>
<keyword evidence="2" id="KW-0133">Cell shape</keyword>
<dbReference type="NCBIfam" id="TIGR01085">
    <property type="entry name" value="murE"/>
    <property type="match status" value="1"/>
</dbReference>
<dbReference type="GO" id="GO:0051301">
    <property type="term" value="P:cell division"/>
    <property type="evidence" value="ECO:0007669"/>
    <property type="project" value="UniProtKB-KW"/>
</dbReference>
<keyword evidence="3" id="KW-0812">Transmembrane</keyword>
<accession>A0A1G2FKD5</accession>
<keyword evidence="2" id="KW-0131">Cell cycle</keyword>
<dbReference type="Gene3D" id="3.90.190.20">
    <property type="entry name" value="Mur ligase, C-terminal domain"/>
    <property type="match status" value="1"/>
</dbReference>
<comment type="caution">
    <text evidence="6">The sequence shown here is derived from an EMBL/GenBank/DDBJ whole genome shotgun (WGS) entry which is preliminary data.</text>
</comment>
<dbReference type="GO" id="GO:0005737">
    <property type="term" value="C:cytoplasm"/>
    <property type="evidence" value="ECO:0007669"/>
    <property type="project" value="UniProtKB-SubCell"/>
</dbReference>
<dbReference type="UniPathway" id="UPA00219"/>
<dbReference type="PANTHER" id="PTHR23135">
    <property type="entry name" value="MUR LIGASE FAMILY MEMBER"/>
    <property type="match status" value="1"/>
</dbReference>
<name>A0A1G2FKD5_9BACT</name>
<dbReference type="SUPFAM" id="SSF53623">
    <property type="entry name" value="MurD-like peptide ligases, catalytic domain"/>
    <property type="match status" value="1"/>
</dbReference>
<keyword evidence="3" id="KW-0472">Membrane</keyword>
<evidence type="ECO:0008006" key="8">
    <source>
        <dbReference type="Google" id="ProtNLM"/>
    </source>
</evidence>
<proteinExistence type="inferred from homology"/>
<gene>
    <name evidence="6" type="ORF">A3A94_01435</name>
</gene>
<dbReference type="SUPFAM" id="SSF53244">
    <property type="entry name" value="MurD-like peptide ligases, peptide-binding domain"/>
    <property type="match status" value="1"/>
</dbReference>
<dbReference type="InterPro" id="IPR036565">
    <property type="entry name" value="Mur-like_cat_sf"/>
</dbReference>
<dbReference type="InterPro" id="IPR004101">
    <property type="entry name" value="Mur_ligase_C"/>
</dbReference>
<dbReference type="Pfam" id="PF08245">
    <property type="entry name" value="Mur_ligase_M"/>
    <property type="match status" value="1"/>
</dbReference>
<sequence>MIKNFLRKLTPKFLLSWYHFGWALLGVLIYRFPSKKIKVIGVTGTKGKTTTCNLITDILNYSGFKTGMMSTVNFKIGEKNWINQSKQTMLGRFKLQKMLRQMVKEKCQYAVIETSSEGILQHRHRFIDYEMAVFTNLSPEHLERHRGFENYRAAKIKLFEKVAKKRDSVGVYNLDDENVEYFLAVPVKNKYGYGTKLKIKNEKLKIDYELMITNCELTPQGTKFTANNVDFEMKLLGEFNIYNAAAAICLALSRGISMEKIKEALIRAKPVPGRMEVIDKGQDFTVVVDYAHEPVGLEQVYQSIKIFHPSKIIALLGAQGGGRDKSKRAVLGEIAGQYADYVIVTNEDPYDEPPLEIIQDVMNGVLKNSQKKLNENVFSILDRRQAIIKALNLAQKGDSVILTGKGGEVWMCVENNRKILWDEKKIVEEELEKLYR</sequence>
<keyword evidence="2" id="KW-0961">Cell wall biogenesis/degradation</keyword>
<feature type="transmembrane region" description="Helical" evidence="3">
    <location>
        <begin position="12"/>
        <end position="32"/>
    </location>
</feature>
<dbReference type="AlphaFoldDB" id="A0A1G2FKD5"/>
<keyword evidence="3" id="KW-1133">Transmembrane helix</keyword>
<evidence type="ECO:0000256" key="3">
    <source>
        <dbReference type="SAM" id="Phobius"/>
    </source>
</evidence>
<evidence type="ECO:0000256" key="2">
    <source>
        <dbReference type="RuleBase" id="RU004135"/>
    </source>
</evidence>
<evidence type="ECO:0000313" key="6">
    <source>
        <dbReference type="EMBL" id="OGZ38080.1"/>
    </source>
</evidence>